<dbReference type="EMBL" id="BKCF01000004">
    <property type="protein sequence ID" value="GEQ86855.1"/>
    <property type="molecule type" value="Genomic_DNA"/>
</dbReference>
<accession>A0A5J4G2L1</accession>
<name>A0A5J4G2L1_9FLAO</name>
<dbReference type="Proteomes" id="UP000326994">
    <property type="component" value="Unassembled WGS sequence"/>
</dbReference>
<dbReference type="InterPro" id="IPR036761">
    <property type="entry name" value="TTHA0802/YceI-like_sf"/>
</dbReference>
<comment type="caution">
    <text evidence="2">The sequence shown here is derived from an EMBL/GenBank/DDBJ whole genome shotgun (WGS) entry which is preliminary data.</text>
</comment>
<gene>
    <name evidence="2" type="primary">yceI_1</name>
    <name evidence="2" type="ORF">ULMS_23630</name>
</gene>
<dbReference type="RefSeq" id="WP_151894767.1">
    <property type="nucleotide sequence ID" value="NZ_BKCF01000004.1"/>
</dbReference>
<feature type="domain" description="Lipid/polyisoprenoid-binding YceI-like" evidence="1">
    <location>
        <begin position="45"/>
        <end position="221"/>
    </location>
</feature>
<dbReference type="PROSITE" id="PS51257">
    <property type="entry name" value="PROKAR_LIPOPROTEIN"/>
    <property type="match status" value="1"/>
</dbReference>
<evidence type="ECO:0000259" key="1">
    <source>
        <dbReference type="SMART" id="SM00867"/>
    </source>
</evidence>
<dbReference type="SUPFAM" id="SSF101874">
    <property type="entry name" value="YceI-like"/>
    <property type="match status" value="1"/>
</dbReference>
<dbReference type="Pfam" id="PF04264">
    <property type="entry name" value="YceI"/>
    <property type="match status" value="1"/>
</dbReference>
<evidence type="ECO:0000313" key="3">
    <source>
        <dbReference type="Proteomes" id="UP000326994"/>
    </source>
</evidence>
<proteinExistence type="predicted"/>
<dbReference type="AlphaFoldDB" id="A0A5J4G2L1"/>
<dbReference type="PANTHER" id="PTHR34406:SF1">
    <property type="entry name" value="PROTEIN YCEI"/>
    <property type="match status" value="1"/>
</dbReference>
<sequence length="222" mass="24269">MKNQVLNITLIAALALGFTSCKNETKNGETTDAKEVVAAPSSAAMYTVNKQESKIMWEGNKPTGAHTGTIALNDGSLYVNNGVVESGKIIVDMKSINVTDLEAGDGKESLEQHLMGTVEGKEGDFFNVNKFPTANFEITGTKMVDGITHLSGNLTMKEKTNNVTFPVTISEEGNIVRLKSDKFEIDRTLWDIQYGSKKFFDNLGDKFISDMMTLEINVVANK</sequence>
<dbReference type="Gene3D" id="2.40.128.110">
    <property type="entry name" value="Lipid/polyisoprenoid-binding, YceI-like"/>
    <property type="match status" value="1"/>
</dbReference>
<keyword evidence="3" id="KW-1185">Reference proteome</keyword>
<evidence type="ECO:0000313" key="2">
    <source>
        <dbReference type="EMBL" id="GEQ86855.1"/>
    </source>
</evidence>
<reference evidence="2 3" key="1">
    <citation type="submission" date="2019-08" db="EMBL/GenBank/DDBJ databases">
        <title>Ulvibacter marinistellae sp. nov., isolated from a starfish, Patiria pectinifera.</title>
        <authorList>
            <person name="Kawano K."/>
            <person name="Ushijima N."/>
            <person name="Kihara M."/>
            <person name="Itoh H."/>
        </authorList>
    </citation>
    <scope>NUCLEOTIDE SEQUENCE [LARGE SCALE GENOMIC DNA]</scope>
    <source>
        <strain evidence="2 3">KK4</strain>
    </source>
</reference>
<dbReference type="OrthoDB" id="951410at2"/>
<dbReference type="PANTHER" id="PTHR34406">
    <property type="entry name" value="PROTEIN YCEI"/>
    <property type="match status" value="1"/>
</dbReference>
<protein>
    <submittedName>
        <fullName evidence="2">Lipid-binding protein</fullName>
    </submittedName>
</protein>
<dbReference type="SMART" id="SM00867">
    <property type="entry name" value="YceI"/>
    <property type="match status" value="1"/>
</dbReference>
<dbReference type="InterPro" id="IPR007372">
    <property type="entry name" value="Lipid/polyisoprenoid-bd_YceI"/>
</dbReference>
<organism evidence="2 3">
    <name type="scientific">Patiriisocius marinistellae</name>
    <dbReference type="NCBI Taxonomy" id="2494560"/>
    <lineage>
        <taxon>Bacteria</taxon>
        <taxon>Pseudomonadati</taxon>
        <taxon>Bacteroidota</taxon>
        <taxon>Flavobacteriia</taxon>
        <taxon>Flavobacteriales</taxon>
        <taxon>Flavobacteriaceae</taxon>
        <taxon>Patiriisocius</taxon>
    </lineage>
</organism>